<sequence>MKQLVELYLNENKLSGDIPAELGECSGLEALVMSGNQLNGSIPSSFGSLKSLEILDLSRNNLSGIIPAELRNLSMLNNLNLSFNHLHGEIPFGGVFSNITALSLYGNEDLCGGIPQLKLLACPVIHLKKPKKPLHLKVILIIIVTGAFLCSVISIIILYMTKKPKRYSTATSSENRFLMVSYVELHEATNGFCSTNLIGTGSFGSVYKGTLSCFSRPIAVKVLNLQTRGSSKSFVAECRALARVRHRNLVKILTCCSSVDYMGADFKALVFEFMPNGSLENWLHNQELSESENQNLNLIQRLDVAFDIAQALDYLHNDLEEVIIHCDIKPNNIFLDVDMVAHLGDFGLARLLDETEGNVSREQATSSTVKGTVGYIPPEYGMGGTFSAKGDIYSYGILLLEMIIGKKPTDNMFSENLSLHKMCKMALPEGLIERVDPHLLVQSYDTYREALVSLAKIGVACSSELPSERTGIKDVIVELLAIKRSLSCS</sequence>
<reference evidence="1 2" key="1">
    <citation type="journal article" date="2022" name="DNA Res.">
        <title>Chromosomal-level genome assembly of the orchid tree Bauhinia variegata (Leguminosae; Cercidoideae) supports the allotetraploid origin hypothesis of Bauhinia.</title>
        <authorList>
            <person name="Zhong Y."/>
            <person name="Chen Y."/>
            <person name="Zheng D."/>
            <person name="Pang J."/>
            <person name="Liu Y."/>
            <person name="Luo S."/>
            <person name="Meng S."/>
            <person name="Qian L."/>
            <person name="Wei D."/>
            <person name="Dai S."/>
            <person name="Zhou R."/>
        </authorList>
    </citation>
    <scope>NUCLEOTIDE SEQUENCE [LARGE SCALE GENOMIC DNA]</scope>
    <source>
        <strain evidence="1">BV-YZ2020</strain>
    </source>
</reference>
<dbReference type="EMBL" id="CM039428">
    <property type="protein sequence ID" value="KAI4351068.1"/>
    <property type="molecule type" value="Genomic_DNA"/>
</dbReference>
<dbReference type="Proteomes" id="UP000828941">
    <property type="component" value="Chromosome 3"/>
</dbReference>
<accession>A0ACB9PRC8</accession>
<evidence type="ECO:0000313" key="1">
    <source>
        <dbReference type="EMBL" id="KAI4351068.1"/>
    </source>
</evidence>
<evidence type="ECO:0000313" key="2">
    <source>
        <dbReference type="Proteomes" id="UP000828941"/>
    </source>
</evidence>
<proteinExistence type="predicted"/>
<gene>
    <name evidence="1" type="ORF">L6164_005453</name>
</gene>
<keyword evidence="2" id="KW-1185">Reference proteome</keyword>
<organism evidence="1 2">
    <name type="scientific">Bauhinia variegata</name>
    <name type="common">Purple orchid tree</name>
    <name type="synonym">Phanera variegata</name>
    <dbReference type="NCBI Taxonomy" id="167791"/>
    <lineage>
        <taxon>Eukaryota</taxon>
        <taxon>Viridiplantae</taxon>
        <taxon>Streptophyta</taxon>
        <taxon>Embryophyta</taxon>
        <taxon>Tracheophyta</taxon>
        <taxon>Spermatophyta</taxon>
        <taxon>Magnoliopsida</taxon>
        <taxon>eudicotyledons</taxon>
        <taxon>Gunneridae</taxon>
        <taxon>Pentapetalae</taxon>
        <taxon>rosids</taxon>
        <taxon>fabids</taxon>
        <taxon>Fabales</taxon>
        <taxon>Fabaceae</taxon>
        <taxon>Cercidoideae</taxon>
        <taxon>Cercideae</taxon>
        <taxon>Bauhiniinae</taxon>
        <taxon>Bauhinia</taxon>
    </lineage>
</organism>
<comment type="caution">
    <text evidence="1">The sequence shown here is derived from an EMBL/GenBank/DDBJ whole genome shotgun (WGS) entry which is preliminary data.</text>
</comment>
<name>A0ACB9PRC8_BAUVA</name>
<protein>
    <submittedName>
        <fullName evidence="1">Uncharacterized protein</fullName>
    </submittedName>
</protein>